<dbReference type="Pfam" id="PF07593">
    <property type="entry name" value="UnbV_ASPIC"/>
    <property type="match status" value="1"/>
</dbReference>
<dbReference type="AlphaFoldDB" id="A0A1H7RXY0"/>
<organism evidence="3 4">
    <name type="scientific">Aquimarina amphilecti</name>
    <dbReference type="NCBI Taxonomy" id="1038014"/>
    <lineage>
        <taxon>Bacteria</taxon>
        <taxon>Pseudomonadati</taxon>
        <taxon>Bacteroidota</taxon>
        <taxon>Flavobacteriia</taxon>
        <taxon>Flavobacteriales</taxon>
        <taxon>Flavobacteriaceae</taxon>
        <taxon>Aquimarina</taxon>
    </lineage>
</organism>
<dbReference type="EMBL" id="FOAB01000005">
    <property type="protein sequence ID" value="SEL64524.1"/>
    <property type="molecule type" value="Genomic_DNA"/>
</dbReference>
<dbReference type="PANTHER" id="PTHR16026">
    <property type="entry name" value="CARTILAGE ACIDIC PROTEIN 1"/>
    <property type="match status" value="1"/>
</dbReference>
<protein>
    <submittedName>
        <fullName evidence="3">Repeat domain-containing protein</fullName>
    </submittedName>
</protein>
<accession>A0A1H7RXY0</accession>
<dbReference type="InterPro" id="IPR027039">
    <property type="entry name" value="Crtac1"/>
</dbReference>
<dbReference type="InterPro" id="IPR011519">
    <property type="entry name" value="UnbV_ASPIC"/>
</dbReference>
<proteinExistence type="predicted"/>
<dbReference type="STRING" id="1038014.SAMN04487910_2901"/>
<gene>
    <name evidence="3" type="ORF">SAMN04487910_2901</name>
</gene>
<dbReference type="InterPro" id="IPR028994">
    <property type="entry name" value="Integrin_alpha_N"/>
</dbReference>
<reference evidence="3 4" key="1">
    <citation type="submission" date="2016-10" db="EMBL/GenBank/DDBJ databases">
        <authorList>
            <person name="de Groot N.N."/>
        </authorList>
    </citation>
    <scope>NUCLEOTIDE SEQUENCE [LARGE SCALE GENOMIC DNA]</scope>
    <source>
        <strain evidence="3 4">DSM 25232</strain>
    </source>
</reference>
<dbReference type="Gene3D" id="2.130.10.130">
    <property type="entry name" value="Integrin alpha, N-terminal"/>
    <property type="match status" value="3"/>
</dbReference>
<keyword evidence="4" id="KW-1185">Reference proteome</keyword>
<evidence type="ECO:0000313" key="3">
    <source>
        <dbReference type="EMBL" id="SEL64524.1"/>
    </source>
</evidence>
<dbReference type="InterPro" id="IPR013517">
    <property type="entry name" value="FG-GAP"/>
</dbReference>
<feature type="domain" description="ASPIC/UnbV" evidence="2">
    <location>
        <begin position="567"/>
        <end position="633"/>
    </location>
</feature>
<sequence>MFDCNNVFIVLVSQANLPLGLLGFENLNNIFLKKNIIHIVLILLFFGCKKQQSEDFLFTLVRPSHSAITFQNTIIENDTINVIDFQYCYNGGGVGIGDFNDDGLSDIIFTGNQVSSKLYLNLGEMKFRDISIESHFETTSWITGVSVLDINTDGLDDIYLNVGGVDCNNDCENQLFINKGINEKGIPYFEEQASLYGLDDGNYSQQTVFFDYDLDGDLDAYIVHNGNTKRDRNTPIPKKYQPKHLSDYLLENKTLEDTNQTFFTNVSDSLGITHKGFGLGVAISDFNNDNLPDIYISNDFITNDLLYINKGKNNKGLHLGFDEINQQVLSKQTYNAMGVDVADINNDLLPDIMVVDMLPNDYQRQKKMLASNNYDKYLLSQRNGYTPQYVHNTLQIHNGLIKDKILPASEIGYASGVASTDWSWAPLIADYDNDGKKDIYITNGYVKDITDLDFINYSEHNNIFGTPSARKEKFKNLVEQLPGIHLPNVMYQNNGEAQFTDISSQWINNQNSYSNGSAYADLDRDGDLDLIVNNINSPAFILENHTSEKGKKFLRVKLKGTLKNKNGIGAKITLWENGIKQTQYQSTIKGYLSSVEPIIHFGVLSEKIDSLQIIWPDGNISNKKAIPSNQILTVHYQNSSQSKPKKETDLFFQKNNATLSFLHTENHLNDYIQQSLLSHQFNSLGPCIINENINKEQGEEIFIGGSKGYSGTLFIENQNGIYKPKQKFDTKYEDTAAIFIDIDYDGDKDLYIGSGGTDAGNNKELLKDRIYINDGTGSFSAKENQLLSKIITNTTCVTANNTNNKSSQKIFIGGGVLSGKYPISSPSYLITNQEGHLSINNKISFSGSGIVTDATWADINNNKTKELIVVGQWMPISIYEINKEKVEEVPIKWIDKQGKTLNMSGWWNSIKLADFDNDGDQDIIAGNQGINGYIQPMYNQAVYVYKKDFDNNGSIDPILAQYFETPNGLSLRPIHTRDDIMKQLVSLKKQYPTYNEFAKASFQELLNINNLEKETFSAHLFQSIYAENIGNNTFKVSYLPEPCQQSPINDFLIEDIDHDGFKDVLIVGNNYSAEASYGRHDAMIGVYLKGSEKGFVTLKNNKTGFIVPKQSNHIISIQNMNDEKLIIATQNNDSAMVYRIRNKKRNALAKN</sequence>
<dbReference type="Pfam" id="PF13517">
    <property type="entry name" value="FG-GAP_3"/>
    <property type="match status" value="3"/>
</dbReference>
<keyword evidence="1" id="KW-0732">Signal</keyword>
<dbReference type="Proteomes" id="UP000198521">
    <property type="component" value="Unassembled WGS sequence"/>
</dbReference>
<evidence type="ECO:0000313" key="4">
    <source>
        <dbReference type="Proteomes" id="UP000198521"/>
    </source>
</evidence>
<dbReference type="PANTHER" id="PTHR16026:SF0">
    <property type="entry name" value="CARTILAGE ACIDIC PROTEIN 1"/>
    <property type="match status" value="1"/>
</dbReference>
<evidence type="ECO:0000256" key="1">
    <source>
        <dbReference type="ARBA" id="ARBA00022729"/>
    </source>
</evidence>
<name>A0A1H7RXY0_AQUAM</name>
<evidence type="ECO:0000259" key="2">
    <source>
        <dbReference type="Pfam" id="PF07593"/>
    </source>
</evidence>
<dbReference type="SUPFAM" id="SSF69318">
    <property type="entry name" value="Integrin alpha N-terminal domain"/>
    <property type="match status" value="3"/>
</dbReference>